<reference evidence="8" key="1">
    <citation type="submission" date="2020-06" db="EMBL/GenBank/DDBJ databases">
        <title>WGS assembly of Ceratodon purpureus strain R40.</title>
        <authorList>
            <person name="Carey S.B."/>
            <person name="Jenkins J."/>
            <person name="Shu S."/>
            <person name="Lovell J.T."/>
            <person name="Sreedasyam A."/>
            <person name="Maumus F."/>
            <person name="Tiley G.P."/>
            <person name="Fernandez-Pozo N."/>
            <person name="Barry K."/>
            <person name="Chen C."/>
            <person name="Wang M."/>
            <person name="Lipzen A."/>
            <person name="Daum C."/>
            <person name="Saski C.A."/>
            <person name="Payton A.C."/>
            <person name="Mcbreen J.C."/>
            <person name="Conrad R.E."/>
            <person name="Kollar L.M."/>
            <person name="Olsson S."/>
            <person name="Huttunen S."/>
            <person name="Landis J.B."/>
            <person name="Wickett N.J."/>
            <person name="Johnson M.G."/>
            <person name="Rensing S.A."/>
            <person name="Grimwood J."/>
            <person name="Schmutz J."/>
            <person name="Mcdaniel S.F."/>
        </authorList>
    </citation>
    <scope>NUCLEOTIDE SEQUENCE</scope>
    <source>
        <strain evidence="8">R40</strain>
    </source>
</reference>
<dbReference type="EMBL" id="CM026423">
    <property type="protein sequence ID" value="KAG0582848.1"/>
    <property type="molecule type" value="Genomic_DNA"/>
</dbReference>
<dbReference type="InterPro" id="IPR013083">
    <property type="entry name" value="Znf_RING/FYVE/PHD"/>
</dbReference>
<dbReference type="SUPFAM" id="SSF57850">
    <property type="entry name" value="RING/U-box"/>
    <property type="match status" value="1"/>
</dbReference>
<keyword evidence="1" id="KW-0479">Metal-binding</keyword>
<dbReference type="Pfam" id="PF00097">
    <property type="entry name" value="zf-C3HC4"/>
    <property type="match status" value="1"/>
</dbReference>
<comment type="caution">
    <text evidence="8">The sequence shown here is derived from an EMBL/GenBank/DDBJ whole genome shotgun (WGS) entry which is preliminary data.</text>
</comment>
<evidence type="ECO:0000313" key="9">
    <source>
        <dbReference type="Proteomes" id="UP000822688"/>
    </source>
</evidence>
<dbReference type="GO" id="GO:0008270">
    <property type="term" value="F:zinc ion binding"/>
    <property type="evidence" value="ECO:0007669"/>
    <property type="project" value="UniProtKB-KW"/>
</dbReference>
<dbReference type="EMBL" id="CM026423">
    <property type="protein sequence ID" value="KAG0582847.1"/>
    <property type="molecule type" value="Genomic_DNA"/>
</dbReference>
<accession>A0A8T0IIV8</accession>
<evidence type="ECO:0000256" key="4">
    <source>
        <dbReference type="PROSITE-ProRule" id="PRU00175"/>
    </source>
</evidence>
<dbReference type="AlphaFoldDB" id="A0A8T0IIV8"/>
<dbReference type="SMART" id="SM00184">
    <property type="entry name" value="RING"/>
    <property type="match status" value="1"/>
</dbReference>
<organism evidence="8 9">
    <name type="scientific">Ceratodon purpureus</name>
    <name type="common">Fire moss</name>
    <name type="synonym">Dicranum purpureum</name>
    <dbReference type="NCBI Taxonomy" id="3225"/>
    <lineage>
        <taxon>Eukaryota</taxon>
        <taxon>Viridiplantae</taxon>
        <taxon>Streptophyta</taxon>
        <taxon>Embryophyta</taxon>
        <taxon>Bryophyta</taxon>
        <taxon>Bryophytina</taxon>
        <taxon>Bryopsida</taxon>
        <taxon>Dicranidae</taxon>
        <taxon>Pseudoditrichales</taxon>
        <taxon>Ditrichaceae</taxon>
        <taxon>Ceratodon</taxon>
    </lineage>
</organism>
<protein>
    <recommendedName>
        <fullName evidence="5">RING-type domain-containing protein</fullName>
    </recommendedName>
</protein>
<gene>
    <name evidence="6" type="ORF">KC19_3G090700</name>
    <name evidence="7" type="ORF">KC19_3G090800</name>
    <name evidence="8" type="ORF">KC19_3G090900</name>
</gene>
<dbReference type="Proteomes" id="UP000822688">
    <property type="component" value="Chromosome 3"/>
</dbReference>
<keyword evidence="2 4" id="KW-0863">Zinc-finger</keyword>
<feature type="domain" description="RING-type" evidence="5">
    <location>
        <begin position="8"/>
        <end position="53"/>
    </location>
</feature>
<dbReference type="OrthoDB" id="5600418at2759"/>
<keyword evidence="3" id="KW-0862">Zinc</keyword>
<evidence type="ECO:0000259" key="5">
    <source>
        <dbReference type="PROSITE" id="PS50089"/>
    </source>
</evidence>
<evidence type="ECO:0000256" key="1">
    <source>
        <dbReference type="ARBA" id="ARBA00022723"/>
    </source>
</evidence>
<name>A0A8T0IIV8_CERPU</name>
<dbReference type="PROSITE" id="PS00518">
    <property type="entry name" value="ZF_RING_1"/>
    <property type="match status" value="1"/>
</dbReference>
<evidence type="ECO:0000256" key="3">
    <source>
        <dbReference type="ARBA" id="ARBA00022833"/>
    </source>
</evidence>
<evidence type="ECO:0000256" key="2">
    <source>
        <dbReference type="ARBA" id="ARBA00022771"/>
    </source>
</evidence>
<dbReference type="Gene3D" id="3.30.40.10">
    <property type="entry name" value="Zinc/RING finger domain, C3HC4 (zinc finger)"/>
    <property type="match status" value="1"/>
</dbReference>
<evidence type="ECO:0000313" key="6">
    <source>
        <dbReference type="EMBL" id="KAG0582847.1"/>
    </source>
</evidence>
<dbReference type="PROSITE" id="PS50089">
    <property type="entry name" value="ZF_RING_2"/>
    <property type="match status" value="1"/>
</dbReference>
<sequence length="106" mass="12631">MDGGMDNCCICCDVVKNRVEVDACRHTFCRTCLLNWLQFERKKYNRMSCPVCRTKIQKFRRVKEIIWEHSTNFRKPDVRNPGTFAYRRARQLPVTASNICKQRLQV</sequence>
<dbReference type="EMBL" id="CM026423">
    <property type="protein sequence ID" value="KAG0582849.1"/>
    <property type="molecule type" value="Genomic_DNA"/>
</dbReference>
<dbReference type="InterPro" id="IPR001841">
    <property type="entry name" value="Znf_RING"/>
</dbReference>
<evidence type="ECO:0000313" key="7">
    <source>
        <dbReference type="EMBL" id="KAG0582848.1"/>
    </source>
</evidence>
<dbReference type="InterPro" id="IPR018957">
    <property type="entry name" value="Znf_C3HC4_RING-type"/>
</dbReference>
<evidence type="ECO:0000313" key="8">
    <source>
        <dbReference type="EMBL" id="KAG0582849.1"/>
    </source>
</evidence>
<dbReference type="InterPro" id="IPR017907">
    <property type="entry name" value="Znf_RING_CS"/>
</dbReference>
<keyword evidence="9" id="KW-1185">Reference proteome</keyword>
<proteinExistence type="predicted"/>